<dbReference type="Pfam" id="PF12872">
    <property type="entry name" value="OST-HTH"/>
    <property type="match status" value="1"/>
</dbReference>
<reference evidence="3" key="1">
    <citation type="journal article" date="2021" name="PeerJ">
        <title>Extensive microbial diversity within the chicken gut microbiome revealed by metagenomics and culture.</title>
        <authorList>
            <person name="Gilroy R."/>
            <person name="Ravi A."/>
            <person name="Getino M."/>
            <person name="Pursley I."/>
            <person name="Horton D.L."/>
            <person name="Alikhan N.F."/>
            <person name="Baker D."/>
            <person name="Gharbi K."/>
            <person name="Hall N."/>
            <person name="Watson M."/>
            <person name="Adriaenssens E.M."/>
            <person name="Foster-Nyarko E."/>
            <person name="Jarju S."/>
            <person name="Secka A."/>
            <person name="Antonio M."/>
            <person name="Oren A."/>
            <person name="Chaudhuri R.R."/>
            <person name="La Ragione R."/>
            <person name="Hildebrand F."/>
            <person name="Pallen M.J."/>
        </authorList>
    </citation>
    <scope>NUCLEOTIDE SEQUENCE</scope>
    <source>
        <strain evidence="3">CHK188-11489</strain>
    </source>
</reference>
<feature type="region of interest" description="Disordered" evidence="1">
    <location>
        <begin position="247"/>
        <end position="280"/>
    </location>
</feature>
<dbReference type="CDD" id="cd10146">
    <property type="entry name" value="LabA_like_C"/>
    <property type="match status" value="1"/>
</dbReference>
<evidence type="ECO:0000313" key="4">
    <source>
        <dbReference type="Proteomes" id="UP000824105"/>
    </source>
</evidence>
<dbReference type="CDD" id="cd11297">
    <property type="entry name" value="PIN_LabA-like_N_1"/>
    <property type="match status" value="1"/>
</dbReference>
<dbReference type="AlphaFoldDB" id="A0A9D2FIC8"/>
<evidence type="ECO:0000259" key="2">
    <source>
        <dbReference type="PROSITE" id="PS51644"/>
    </source>
</evidence>
<dbReference type="GO" id="GO:0004540">
    <property type="term" value="F:RNA nuclease activity"/>
    <property type="evidence" value="ECO:0007669"/>
    <property type="project" value="InterPro"/>
</dbReference>
<proteinExistence type="predicted"/>
<organism evidence="3 4">
    <name type="scientific">Candidatus Gemmiger avistercoris</name>
    <dbReference type="NCBI Taxonomy" id="2838606"/>
    <lineage>
        <taxon>Bacteria</taxon>
        <taxon>Bacillati</taxon>
        <taxon>Bacillota</taxon>
        <taxon>Clostridia</taxon>
        <taxon>Eubacteriales</taxon>
        <taxon>Gemmiger</taxon>
    </lineage>
</organism>
<gene>
    <name evidence="3" type="ORF">H9724_00365</name>
</gene>
<dbReference type="InterPro" id="IPR025605">
    <property type="entry name" value="OST-HTH/LOTUS_dom"/>
</dbReference>
<dbReference type="PANTHER" id="PTHR35811:SF1">
    <property type="entry name" value="HTH OST-TYPE DOMAIN-CONTAINING PROTEIN"/>
    <property type="match status" value="1"/>
</dbReference>
<evidence type="ECO:0000256" key="1">
    <source>
        <dbReference type="SAM" id="MobiDB-lite"/>
    </source>
</evidence>
<dbReference type="Gene3D" id="3.30.420.610">
    <property type="entry name" value="LOTUS domain-like"/>
    <property type="match status" value="1"/>
</dbReference>
<evidence type="ECO:0000313" key="3">
    <source>
        <dbReference type="EMBL" id="HIZ61215.1"/>
    </source>
</evidence>
<dbReference type="PANTHER" id="PTHR35811">
    <property type="entry name" value="SLR1870 PROTEIN"/>
    <property type="match status" value="1"/>
</dbReference>
<dbReference type="InterPro" id="IPR021139">
    <property type="entry name" value="NYN"/>
</dbReference>
<reference evidence="3" key="2">
    <citation type="submission" date="2021-04" db="EMBL/GenBank/DDBJ databases">
        <authorList>
            <person name="Gilroy R."/>
        </authorList>
    </citation>
    <scope>NUCLEOTIDE SEQUENCE</scope>
    <source>
        <strain evidence="3">CHK188-11489</strain>
    </source>
</reference>
<feature type="compositionally biased region" description="Basic residues" evidence="1">
    <location>
        <begin position="270"/>
        <end position="280"/>
    </location>
</feature>
<comment type="caution">
    <text evidence="3">The sequence shown here is derived from an EMBL/GenBank/DDBJ whole genome shotgun (WGS) entry which is preliminary data.</text>
</comment>
<accession>A0A9D2FIC8</accession>
<dbReference type="Pfam" id="PF01936">
    <property type="entry name" value="NYN"/>
    <property type="match status" value="1"/>
</dbReference>
<dbReference type="EMBL" id="DXBF01000005">
    <property type="protein sequence ID" value="HIZ61215.1"/>
    <property type="molecule type" value="Genomic_DNA"/>
</dbReference>
<dbReference type="Proteomes" id="UP000824105">
    <property type="component" value="Unassembled WGS sequence"/>
</dbReference>
<name>A0A9D2FIC8_9FIRM</name>
<dbReference type="PROSITE" id="PS51644">
    <property type="entry name" value="HTH_OST"/>
    <property type="match status" value="1"/>
</dbReference>
<protein>
    <submittedName>
        <fullName evidence="3">NYN domain-containing protein</fullName>
    </submittedName>
</protein>
<dbReference type="Gene3D" id="3.40.50.1010">
    <property type="entry name" value="5'-nuclease"/>
    <property type="match status" value="1"/>
</dbReference>
<dbReference type="InterPro" id="IPR041966">
    <property type="entry name" value="LOTUS-like"/>
</dbReference>
<sequence>MEDLKLAVLIDADNISPKYVKVILDEAASFGVAACKRIYGDWSDARLKSWKDVLLNNSIIPIQQYSYTTGKNATDSAMIIDAMDLLYGGNLDGFCIVSSDSDFTRLAARLREQGKLVIGMGESKALGPFVKACDQFKYLDLILDHGEPEPAEPVVPSAETDAMAQAGDDTAINRDSIERIVRGLIGEMDDGTGWVRTSRVGDQLIKRYPDFDVRNFGSKSLNKFLASLPGMEVEERILANGNPIQFVRMRPEPAPKAPKKTQARSTGAKKTARRSGGKRK</sequence>
<feature type="domain" description="HTH OST-type" evidence="2">
    <location>
        <begin position="173"/>
        <end position="249"/>
    </location>
</feature>